<reference evidence="3 4" key="1">
    <citation type="journal article" date="2020" name="G3 (Bethesda)">
        <title>Improved Reference Genome for Cyclotella cryptica CCMP332, a Model for Cell Wall Morphogenesis, Salinity Adaptation, and Lipid Production in Diatoms (Bacillariophyta).</title>
        <authorList>
            <person name="Roberts W.R."/>
            <person name="Downey K.M."/>
            <person name="Ruck E.C."/>
            <person name="Traller J.C."/>
            <person name="Alverson A.J."/>
        </authorList>
    </citation>
    <scope>NUCLEOTIDE SEQUENCE [LARGE SCALE GENOMIC DNA]</scope>
    <source>
        <strain evidence="3 4">CCMP332</strain>
    </source>
</reference>
<feature type="compositionally biased region" description="Basic and acidic residues" evidence="1">
    <location>
        <begin position="33"/>
        <end position="43"/>
    </location>
</feature>
<feature type="region of interest" description="Disordered" evidence="1">
    <location>
        <begin position="25"/>
        <end position="54"/>
    </location>
</feature>
<keyword evidence="2" id="KW-0472">Membrane</keyword>
<feature type="compositionally biased region" description="Polar residues" evidence="1">
    <location>
        <begin position="946"/>
        <end position="958"/>
    </location>
</feature>
<evidence type="ECO:0008006" key="5">
    <source>
        <dbReference type="Google" id="ProtNLM"/>
    </source>
</evidence>
<feature type="region of interest" description="Disordered" evidence="1">
    <location>
        <begin position="519"/>
        <end position="545"/>
    </location>
</feature>
<keyword evidence="2" id="KW-0812">Transmembrane</keyword>
<proteinExistence type="predicted"/>
<dbReference type="AlphaFoldDB" id="A0ABD3QEN6"/>
<accession>A0ABD3QEN6</accession>
<dbReference type="EMBL" id="JABMIG020000048">
    <property type="protein sequence ID" value="KAL3798196.1"/>
    <property type="molecule type" value="Genomic_DNA"/>
</dbReference>
<protein>
    <recommendedName>
        <fullName evidence="5">Transmembrane protein</fullName>
    </recommendedName>
</protein>
<feature type="compositionally biased region" description="Basic and acidic residues" evidence="1">
    <location>
        <begin position="860"/>
        <end position="874"/>
    </location>
</feature>
<feature type="region of interest" description="Disordered" evidence="1">
    <location>
        <begin position="806"/>
        <end position="997"/>
    </location>
</feature>
<keyword evidence="2" id="KW-1133">Transmembrane helix</keyword>
<feature type="region of interest" description="Disordered" evidence="1">
    <location>
        <begin position="260"/>
        <end position="281"/>
    </location>
</feature>
<organism evidence="3 4">
    <name type="scientific">Cyclotella cryptica</name>
    <dbReference type="NCBI Taxonomy" id="29204"/>
    <lineage>
        <taxon>Eukaryota</taxon>
        <taxon>Sar</taxon>
        <taxon>Stramenopiles</taxon>
        <taxon>Ochrophyta</taxon>
        <taxon>Bacillariophyta</taxon>
        <taxon>Coscinodiscophyceae</taxon>
        <taxon>Thalassiosirophycidae</taxon>
        <taxon>Stephanodiscales</taxon>
        <taxon>Stephanodiscaceae</taxon>
        <taxon>Cyclotella</taxon>
    </lineage>
</organism>
<feature type="compositionally biased region" description="Basic and acidic residues" evidence="1">
    <location>
        <begin position="927"/>
        <end position="936"/>
    </location>
</feature>
<evidence type="ECO:0000256" key="2">
    <source>
        <dbReference type="SAM" id="Phobius"/>
    </source>
</evidence>
<keyword evidence="4" id="KW-1185">Reference proteome</keyword>
<evidence type="ECO:0000313" key="3">
    <source>
        <dbReference type="EMBL" id="KAL3798196.1"/>
    </source>
</evidence>
<dbReference type="Proteomes" id="UP001516023">
    <property type="component" value="Unassembled WGS sequence"/>
</dbReference>
<comment type="caution">
    <text evidence="3">The sequence shown here is derived from an EMBL/GenBank/DDBJ whole genome shotgun (WGS) entry which is preliminary data.</text>
</comment>
<sequence length="1238" mass="136877">MNRVDQTPARRAEIAWETVRAVIGGNDNDDTVDSNHDNDKDTECTYDDDDDDEKRGNAAIVMTTKWIYPLAACLILPLFVVFGMMFVCTAASSNSRTTTAPNRMQELHSSAAAIVHSDGQLEDEIHRGNLSHEGAFSSRANEKNACPRHKDDFVGFLEWTCPKIVNQEDDNEQDDHAEIHRWTQTSLDEDSTVDSYLIDSNFDFVDGTVCSHEVFFTADPTENWCAAVLFTTDDEKIDTTEAGERENPSIRASDLQMNLPDNETSFTNSSPSMPTSNGNESIKSRTCTMDAVTNATISNHSVISFQSSHSKPFHHNTTLNETTVQQSFAIPFQINTNPNYLEFYTHITIHRPTYGVEFLQHHEWIVLLTVIFQDNYKGFSFQQGLELKCDASPREEASCPHSLDGHCGIRYIVCSSQARFWIRHDELLEGLDGEIRRHHQHGGHYVPRTIVFRLFQKRFSPESKIASKIFGGTSTSNASFKLVDRKILTAEVPMNDVTSTRHNSAYTIHLEDESFLEEPEAHDEQLFSQNQSEADSFEEFGPSHSQRESTWETLLYESLCDMVSGMGVLVVVLLGTLLESKIRNWTPGRNGDSFGTSGNSAVVDAPSVRPAVTVNESTLHEMESNAPDNRVIRGTAREAPESPEHDESDASDLNVREAEQVVDSSLGQSFCPRQRQASSRRKMYSRRLGIDLQNSRTVRRSNLTSVRESSLAEDFTGNNVSQTGTVHHALADPSPGETRDDAVFYSPRFDTDAPAPLPHDNAFSQPENTQLGQEAVAMAHTNDSDTSDVSGIQVKYDEPYAPPKITRISDVSPFSNPSPFPPSKVSSLMDLQAVKTRNQEDDNDSEQVENQETTPSVDSQCHEDQLTQPEKHTIDPAFEVSTSSLLKDDSENTSNDSAALATLDETEHDSPASSETTVALDGSPDTVELHPKHEDVVTLGKEGQGKSPTSQDPNAKSLSTKESEPASVPQSVPAQTPGNQGGLSMSNGANVKEPPITDIESASVPGALNVRSPQKKATLLTFLRPRQGKLSQSPTSTVAATVAKVANARRKCSVPLTSDRPQPVRCGTAGRSKKFASLSPVDATNEQFDCIGQRVAKDLDGVKCYGTITDYDGKESPEIWKVKFDDGHTISCNHEDLTEALMHYKIHEKKDPNRVSSNDIDYGAAAALDSHQSSESQTSDDVSNKKTREKKRARVEKRLLRSAKKPSVHKPSSALIPLSKDIEKPVWRYSSRKRAVLP</sequence>
<feature type="transmembrane region" description="Helical" evidence="2">
    <location>
        <begin position="66"/>
        <end position="87"/>
    </location>
</feature>
<feature type="region of interest" description="Disordered" evidence="1">
    <location>
        <begin position="1167"/>
        <end position="1216"/>
    </location>
</feature>
<feature type="compositionally biased region" description="Polar residues" evidence="1">
    <location>
        <begin position="1170"/>
        <end position="1181"/>
    </location>
</feature>
<name>A0ABD3QEN6_9STRA</name>
<evidence type="ECO:0000313" key="4">
    <source>
        <dbReference type="Proteomes" id="UP001516023"/>
    </source>
</evidence>
<feature type="compositionally biased region" description="Polar residues" evidence="1">
    <location>
        <begin position="850"/>
        <end position="859"/>
    </location>
</feature>
<feature type="compositionally biased region" description="Polar residues" evidence="1">
    <location>
        <begin position="968"/>
        <end position="989"/>
    </location>
</feature>
<feature type="compositionally biased region" description="Basic residues" evidence="1">
    <location>
        <begin position="1185"/>
        <end position="1208"/>
    </location>
</feature>
<evidence type="ECO:0000256" key="1">
    <source>
        <dbReference type="SAM" id="MobiDB-lite"/>
    </source>
</evidence>
<gene>
    <name evidence="3" type="ORF">HJC23_005757</name>
</gene>